<keyword evidence="1" id="KW-0436">Ligase</keyword>
<sequence length="395" mass="44382">MTRNIGTIARGIRTPIIKEGDDLVKIIEETVEKIIKEDNIVLNDMDVFAITESLLARAQGNYVNIDCITEDLNAKYDKSIGVVFPITSRNRFSMIMKAIANTKKKIKVFLSYPSDEVGNALFDKSLLLGKDINIYKDTLTEKEYWDLVGKNSLHRFTGVNYVELYKSYAVNDNIEIYLTNNPEDIAKLCDELLVADIHERKYLSELFKKLGVKTIYTLADILAKPIKGSGYNEIYGLYGSNLATEDSIKLFPRKSQEFVENLQRILKEKYNKNIQVMIYGDGAFKDPVGKIWELADPVVSPGYTSDLVGTPSEIKIKYIADTDLRDLSDDERTEAIKEKIIHKDSNLIGQNASIGTTPRQITDLLGSLSDLISGSGDKGTPLVLIQGYFDNFADN</sequence>
<accession>A0AC61MQK7</accession>
<evidence type="ECO:0000313" key="1">
    <source>
        <dbReference type="EMBL" id="QQK07970.1"/>
    </source>
</evidence>
<organism evidence="1 2">
    <name type="scientific">Miniphocaeibacter halophilus</name>
    <dbReference type="NCBI Taxonomy" id="2931922"/>
    <lineage>
        <taxon>Bacteria</taxon>
        <taxon>Bacillati</taxon>
        <taxon>Bacillota</taxon>
        <taxon>Tissierellia</taxon>
        <taxon>Tissierellales</taxon>
        <taxon>Peptoniphilaceae</taxon>
        <taxon>Miniphocaeibacter</taxon>
    </lineage>
</organism>
<evidence type="ECO:0000313" key="2">
    <source>
        <dbReference type="Proteomes" id="UP000595814"/>
    </source>
</evidence>
<dbReference type="EMBL" id="CP066744">
    <property type="protein sequence ID" value="QQK07970.1"/>
    <property type="molecule type" value="Genomic_DNA"/>
</dbReference>
<protein>
    <submittedName>
        <fullName evidence="1">Coenzyme F420-0:L-glutamate ligase</fullName>
    </submittedName>
</protein>
<reference evidence="1 2" key="1">
    <citation type="journal article" date="2022" name="Int. J. Syst. Evol. Microbiol.">
        <title>Miniphocaeibacter halophilus sp. nov., an ammonium-tolerant acetate-producing bacterium isolated from a biogas system.</title>
        <authorList>
            <person name="Schnurer A."/>
            <person name="Singh A."/>
            <person name="Bi S."/>
            <person name="Qiao W."/>
            <person name="Westerholm M."/>
        </authorList>
    </citation>
    <scope>NUCLEOTIDE SEQUENCE [LARGE SCALE GENOMIC DNA]</scope>
    <source>
        <strain evidence="1 2">AMB_01</strain>
    </source>
</reference>
<dbReference type="Proteomes" id="UP000595814">
    <property type="component" value="Chromosome"/>
</dbReference>
<proteinExistence type="predicted"/>
<keyword evidence="2" id="KW-1185">Reference proteome</keyword>
<name>A0AC61MQK7_9FIRM</name>
<gene>
    <name evidence="1" type="ORF">JFY71_00080</name>
</gene>